<dbReference type="Proteomes" id="UP000239239">
    <property type="component" value="Unassembled WGS sequence"/>
</dbReference>
<dbReference type="AlphaFoldDB" id="A0A2S6EX93"/>
<dbReference type="CDD" id="cd08417">
    <property type="entry name" value="PBP2_Nitroaromatics_like"/>
    <property type="match status" value="1"/>
</dbReference>
<dbReference type="Gene3D" id="3.40.190.10">
    <property type="entry name" value="Periplasmic binding protein-like II"/>
    <property type="match status" value="2"/>
</dbReference>
<dbReference type="InterPro" id="IPR005119">
    <property type="entry name" value="LysR_subst-bd"/>
</dbReference>
<reference evidence="5 6" key="1">
    <citation type="submission" date="2018-02" db="EMBL/GenBank/DDBJ databases">
        <title>Draft genome sequences of four Legionella pneumophila clinical strains isolated in Ontario.</title>
        <authorList>
            <person name="Fortuna A."/>
            <person name="Ramnarine R."/>
            <person name="Li A."/>
            <person name="Frantz C."/>
            <person name="Mallo G."/>
        </authorList>
    </citation>
    <scope>NUCLEOTIDE SEQUENCE [LARGE SCALE GENOMIC DNA]</scope>
    <source>
        <strain evidence="5 6">LG61</strain>
    </source>
</reference>
<dbReference type="GO" id="GO:0003700">
    <property type="term" value="F:DNA-binding transcription factor activity"/>
    <property type="evidence" value="ECO:0007669"/>
    <property type="project" value="InterPro"/>
</dbReference>
<name>A0A2S6EX93_LEGPN</name>
<dbReference type="PANTHER" id="PTHR30118">
    <property type="entry name" value="HTH-TYPE TRANSCRIPTIONAL REGULATOR LEUO-RELATED"/>
    <property type="match status" value="1"/>
</dbReference>
<evidence type="ECO:0000256" key="4">
    <source>
        <dbReference type="ARBA" id="ARBA00023163"/>
    </source>
</evidence>
<dbReference type="InterPro" id="IPR050389">
    <property type="entry name" value="LysR-type_TF"/>
</dbReference>
<dbReference type="OrthoDB" id="8839911at2"/>
<keyword evidence="2" id="KW-0805">Transcription regulation</keyword>
<dbReference type="PANTHER" id="PTHR30118:SF15">
    <property type="entry name" value="TRANSCRIPTIONAL REGULATORY PROTEIN"/>
    <property type="match status" value="1"/>
</dbReference>
<dbReference type="GO" id="GO:0003677">
    <property type="term" value="F:DNA binding"/>
    <property type="evidence" value="ECO:0007669"/>
    <property type="project" value="UniProtKB-KW"/>
</dbReference>
<dbReference type="InterPro" id="IPR036390">
    <property type="entry name" value="WH_DNA-bd_sf"/>
</dbReference>
<dbReference type="PROSITE" id="PS50931">
    <property type="entry name" value="HTH_LYSR"/>
    <property type="match status" value="1"/>
</dbReference>
<comment type="similarity">
    <text evidence="1">Belongs to the LysR transcriptional regulatory family.</text>
</comment>
<keyword evidence="3" id="KW-0238">DNA-binding</keyword>
<evidence type="ECO:0000256" key="1">
    <source>
        <dbReference type="ARBA" id="ARBA00009437"/>
    </source>
</evidence>
<dbReference type="InterPro" id="IPR000847">
    <property type="entry name" value="LysR_HTH_N"/>
</dbReference>
<dbReference type="SUPFAM" id="SSF46785">
    <property type="entry name" value="Winged helix' DNA-binding domain"/>
    <property type="match status" value="1"/>
</dbReference>
<comment type="caution">
    <text evidence="5">The sequence shown here is derived from an EMBL/GenBank/DDBJ whole genome shotgun (WGS) entry which is preliminary data.</text>
</comment>
<sequence>MDKLNLNLLRALYALLTCRHLTLASKKMGISQSSMSIYLKQLREHFHDDLLVRGQGSIMQLTPLANSLIGKARQALSLIETLFNTIETFNPLISERSFSIGMTDLMSILLTPSLIKRLEQEAPGVKLNIKHPSYLNTVEVFESGDIDLMIGMFERVPESLKQQKLFQDEAVIVGGSNHPGIQKGKICIEELFKYPLIQFSLRETPFYNYFDRYLRQLGHDKRVSISLGQGIMPLFVLTDSHYLTLSIRKVAEKLSHLIPLSIASVPFEVDSFNCYQYWHQKDDADPGHRWLREMVLSIAKKSHLK</sequence>
<protein>
    <submittedName>
        <fullName evidence="5">LysR family transcriptional regulator</fullName>
    </submittedName>
</protein>
<dbReference type="InterPro" id="IPR037402">
    <property type="entry name" value="YidZ_PBP2"/>
</dbReference>
<evidence type="ECO:0000256" key="2">
    <source>
        <dbReference type="ARBA" id="ARBA00023015"/>
    </source>
</evidence>
<accession>A0A2S6EX93</accession>
<dbReference type="SUPFAM" id="SSF53850">
    <property type="entry name" value="Periplasmic binding protein-like II"/>
    <property type="match status" value="1"/>
</dbReference>
<proteinExistence type="inferred from homology"/>
<dbReference type="Pfam" id="PF00126">
    <property type="entry name" value="HTH_1"/>
    <property type="match status" value="1"/>
</dbReference>
<dbReference type="RefSeq" id="WP_027227414.1">
    <property type="nucleotide sequence ID" value="NZ_CP017601.1"/>
</dbReference>
<dbReference type="InterPro" id="IPR036388">
    <property type="entry name" value="WH-like_DNA-bd_sf"/>
</dbReference>
<evidence type="ECO:0000313" key="5">
    <source>
        <dbReference type="EMBL" id="PPK29817.1"/>
    </source>
</evidence>
<evidence type="ECO:0000256" key="3">
    <source>
        <dbReference type="ARBA" id="ARBA00023125"/>
    </source>
</evidence>
<dbReference type="EMBL" id="PQWY01000016">
    <property type="protein sequence ID" value="PPK29817.1"/>
    <property type="molecule type" value="Genomic_DNA"/>
</dbReference>
<organism evidence="5 6">
    <name type="scientific">Legionella pneumophila</name>
    <dbReference type="NCBI Taxonomy" id="446"/>
    <lineage>
        <taxon>Bacteria</taxon>
        <taxon>Pseudomonadati</taxon>
        <taxon>Pseudomonadota</taxon>
        <taxon>Gammaproteobacteria</taxon>
        <taxon>Legionellales</taxon>
        <taxon>Legionellaceae</taxon>
        <taxon>Legionella</taxon>
    </lineage>
</organism>
<keyword evidence="4" id="KW-0804">Transcription</keyword>
<gene>
    <name evidence="5" type="ORF">C3928_12185</name>
</gene>
<dbReference type="Pfam" id="PF03466">
    <property type="entry name" value="LysR_substrate"/>
    <property type="match status" value="1"/>
</dbReference>
<dbReference type="Gene3D" id="1.10.10.10">
    <property type="entry name" value="Winged helix-like DNA-binding domain superfamily/Winged helix DNA-binding domain"/>
    <property type="match status" value="1"/>
</dbReference>
<evidence type="ECO:0000313" key="6">
    <source>
        <dbReference type="Proteomes" id="UP000239239"/>
    </source>
</evidence>